<evidence type="ECO:0000256" key="7">
    <source>
        <dbReference type="PIRSR" id="PIRSR602401-1"/>
    </source>
</evidence>
<accession>A0A6G1SM40</accession>
<keyword evidence="6" id="KW-0503">Monooxygenase</keyword>
<dbReference type="GO" id="GO:0005506">
    <property type="term" value="F:iron ion binding"/>
    <property type="evidence" value="ECO:0007669"/>
    <property type="project" value="InterPro"/>
</dbReference>
<gene>
    <name evidence="9" type="primary">cyp3a56_0</name>
    <name evidence="9" type="ORF">g.19795</name>
</gene>
<feature type="transmembrane region" description="Helical" evidence="8">
    <location>
        <begin position="15"/>
        <end position="35"/>
    </location>
</feature>
<evidence type="ECO:0000256" key="5">
    <source>
        <dbReference type="ARBA" id="ARBA00023004"/>
    </source>
</evidence>
<dbReference type="InterPro" id="IPR050705">
    <property type="entry name" value="Cytochrome_P450_3A"/>
</dbReference>
<organism evidence="9">
    <name type="scientific">Aceria tosichella</name>
    <name type="common">wheat curl mite</name>
    <dbReference type="NCBI Taxonomy" id="561515"/>
    <lineage>
        <taxon>Eukaryota</taxon>
        <taxon>Metazoa</taxon>
        <taxon>Ecdysozoa</taxon>
        <taxon>Arthropoda</taxon>
        <taxon>Chelicerata</taxon>
        <taxon>Arachnida</taxon>
        <taxon>Acari</taxon>
        <taxon>Acariformes</taxon>
        <taxon>Trombidiformes</taxon>
        <taxon>Prostigmata</taxon>
        <taxon>Eupodina</taxon>
        <taxon>Eriophyoidea</taxon>
        <taxon>Eriophyidae</taxon>
        <taxon>Eriophyinae</taxon>
        <taxon>Aceriini</taxon>
        <taxon>Aceria</taxon>
    </lineage>
</organism>
<evidence type="ECO:0000256" key="6">
    <source>
        <dbReference type="ARBA" id="ARBA00023033"/>
    </source>
</evidence>
<keyword evidence="5 7" id="KW-0408">Iron</keyword>
<evidence type="ECO:0000256" key="3">
    <source>
        <dbReference type="ARBA" id="ARBA00022723"/>
    </source>
</evidence>
<evidence type="ECO:0000256" key="1">
    <source>
        <dbReference type="ARBA" id="ARBA00010617"/>
    </source>
</evidence>
<dbReference type="PANTHER" id="PTHR24302:SF15">
    <property type="entry name" value="FATTY-ACID PEROXYGENASE"/>
    <property type="match status" value="1"/>
</dbReference>
<dbReference type="GO" id="GO:0008395">
    <property type="term" value="F:steroid hydroxylase activity"/>
    <property type="evidence" value="ECO:0007669"/>
    <property type="project" value="TreeGrafter"/>
</dbReference>
<name>A0A6G1SM40_9ACAR</name>
<feature type="binding site" description="axial binding residue" evidence="7">
    <location>
        <position position="461"/>
    </location>
    <ligand>
        <name>heme</name>
        <dbReference type="ChEBI" id="CHEBI:30413"/>
    </ligand>
    <ligandPart>
        <name>Fe</name>
        <dbReference type="ChEBI" id="CHEBI:18248"/>
    </ligandPart>
</feature>
<dbReference type="Gene3D" id="1.10.630.10">
    <property type="entry name" value="Cytochrome P450"/>
    <property type="match status" value="1"/>
</dbReference>
<dbReference type="InterPro" id="IPR002401">
    <property type="entry name" value="Cyt_P450_E_grp-I"/>
</dbReference>
<keyword evidence="2 7" id="KW-0349">Heme</keyword>
<dbReference type="SUPFAM" id="SSF48264">
    <property type="entry name" value="Cytochrome P450"/>
    <property type="match status" value="1"/>
</dbReference>
<proteinExistence type="inferred from homology"/>
<keyword evidence="4" id="KW-0560">Oxidoreductase</keyword>
<dbReference type="GO" id="GO:0020037">
    <property type="term" value="F:heme binding"/>
    <property type="evidence" value="ECO:0007669"/>
    <property type="project" value="InterPro"/>
</dbReference>
<comment type="cofactor">
    <cofactor evidence="7">
        <name>heme</name>
        <dbReference type="ChEBI" id="CHEBI:30413"/>
    </cofactor>
</comment>
<dbReference type="GO" id="GO:0016705">
    <property type="term" value="F:oxidoreductase activity, acting on paired donors, with incorporation or reduction of molecular oxygen"/>
    <property type="evidence" value="ECO:0007669"/>
    <property type="project" value="InterPro"/>
</dbReference>
<evidence type="ECO:0000313" key="9">
    <source>
        <dbReference type="EMBL" id="MDE51584.1"/>
    </source>
</evidence>
<dbReference type="PRINTS" id="PR00385">
    <property type="entry name" value="P450"/>
</dbReference>
<evidence type="ECO:0000256" key="4">
    <source>
        <dbReference type="ARBA" id="ARBA00023002"/>
    </source>
</evidence>
<keyword evidence="8" id="KW-0812">Transmembrane</keyword>
<keyword evidence="8" id="KW-0472">Membrane</keyword>
<protein>
    <submittedName>
        <fullName evidence="9">Cytochrome P450 3A56</fullName>
    </submittedName>
</protein>
<sequence length="515" mass="59312">MILNLILDYVADKLFVYQFVSTLTTYLALRLFWLFRVRRRRHQLLALYGIPGPKPRLLDGSLHMYRESKTAHLMEVELQKKYGKVFGIYIGDEANVIITDLELLRKIFFEYTTSFKERATVFMESPLSKSILFATHNRWKPMRKIMSPPFSTFTMRGQASTNFIEDVVKLMLDYIEDKMRTQEKTRAEATSPSTSPTRITLDIHSLMQATALRLITGLAIDLPDVQVRENEPYVESLDSFLSQADGGVVILAIRFPFLKPIVEFLATHIEHGKTMSSIRRQLNKKIDEGMRELNGCKNGKSQPKTPQLIDTFIKLHHEGKLSRDEVIGNAEALLFAGYDTTSTTLVYIFWVLGKYPEIQERLRGELMAHGVESKYLMQVINEVMRLYPTVIRFTTRLATENVTIDDLTLPKGVKVAYNAWLMFRDPELWPEPEKFDPERFREGVQIHPCAFAPFGLSERKCLGYSLAQLELKTVVCDLVCRYRIFTKAPDVLSLVSYATVLTKPSEKIIVELERI</sequence>
<dbReference type="InterPro" id="IPR001128">
    <property type="entry name" value="Cyt_P450"/>
</dbReference>
<dbReference type="PRINTS" id="PR00463">
    <property type="entry name" value="EP450I"/>
</dbReference>
<dbReference type="EMBL" id="GGYP01006813">
    <property type="protein sequence ID" value="MDE51584.1"/>
    <property type="molecule type" value="Transcribed_RNA"/>
</dbReference>
<comment type="similarity">
    <text evidence="1">Belongs to the cytochrome P450 family.</text>
</comment>
<evidence type="ECO:0000256" key="8">
    <source>
        <dbReference type="SAM" id="Phobius"/>
    </source>
</evidence>
<keyword evidence="8" id="KW-1133">Transmembrane helix</keyword>
<dbReference type="PANTHER" id="PTHR24302">
    <property type="entry name" value="CYTOCHROME P450 FAMILY 3"/>
    <property type="match status" value="1"/>
</dbReference>
<keyword evidence="3 7" id="KW-0479">Metal-binding</keyword>
<reference evidence="9" key="1">
    <citation type="submission" date="2018-10" db="EMBL/GenBank/DDBJ databases">
        <title>Transcriptome assembly of Aceria tosichella (Wheat curl mite) Type 2.</title>
        <authorList>
            <person name="Scully E.D."/>
            <person name="Geib S.M."/>
            <person name="Palmer N.A."/>
            <person name="Gupta A.K."/>
            <person name="Sarath G."/>
            <person name="Tatineni S."/>
        </authorList>
    </citation>
    <scope>NUCLEOTIDE SEQUENCE</scope>
    <source>
        <strain evidence="9">LincolnNE</strain>
    </source>
</reference>
<evidence type="ECO:0000256" key="2">
    <source>
        <dbReference type="ARBA" id="ARBA00022617"/>
    </source>
</evidence>
<dbReference type="Pfam" id="PF00067">
    <property type="entry name" value="p450"/>
    <property type="match status" value="1"/>
</dbReference>
<dbReference type="AlphaFoldDB" id="A0A6G1SM40"/>
<dbReference type="InterPro" id="IPR036396">
    <property type="entry name" value="Cyt_P450_sf"/>
</dbReference>